<dbReference type="RefSeq" id="WP_064453188.1">
    <property type="nucleotide sequence ID" value="NZ_CP015600.1"/>
</dbReference>
<dbReference type="EMBL" id="CP015600">
    <property type="protein sequence ID" value="ANF87163.1"/>
    <property type="molecule type" value="Genomic_DNA"/>
</dbReference>
<dbReference type="Proteomes" id="UP000077829">
    <property type="component" value="Chromosome"/>
</dbReference>
<name>A0A172Z3M2_9PSED</name>
<accession>A0A172Z3M2</accession>
<dbReference type="Pfam" id="PF10765">
    <property type="entry name" value="Phage_P22_NinX"/>
    <property type="match status" value="1"/>
</dbReference>
<sequence>MTKFVEVKTQDLTGAALDWSVAKAEKVEGLVTHKGHPSFEKEFDPDCWADHSCLKEFKCWQYYAPSAEWSQGGPLIEKYKLDIGAPLENKNGPWNAATEWAHPMGYKGETPLIAACRAIVASVLGGTVSVPKELLS</sequence>
<evidence type="ECO:0000313" key="1">
    <source>
        <dbReference type="EMBL" id="ANF87163.1"/>
    </source>
</evidence>
<evidence type="ECO:0000313" key="2">
    <source>
        <dbReference type="Proteomes" id="UP000077829"/>
    </source>
</evidence>
<dbReference type="AlphaFoldDB" id="A0A172Z3M2"/>
<organism evidence="1 2">
    <name type="scientific">Pseudomonas antarctica</name>
    <dbReference type="NCBI Taxonomy" id="219572"/>
    <lineage>
        <taxon>Bacteria</taxon>
        <taxon>Pseudomonadati</taxon>
        <taxon>Pseudomonadota</taxon>
        <taxon>Gammaproteobacteria</taxon>
        <taxon>Pseudomonadales</taxon>
        <taxon>Pseudomonadaceae</taxon>
        <taxon>Pseudomonas</taxon>
    </lineage>
</organism>
<dbReference type="InterPro" id="IPR019701">
    <property type="entry name" value="Phage_P22_NinX"/>
</dbReference>
<dbReference type="KEGG" id="panr:A7J50_3790"/>
<evidence type="ECO:0008006" key="3">
    <source>
        <dbReference type="Google" id="ProtNLM"/>
    </source>
</evidence>
<protein>
    <recommendedName>
        <fullName evidence="3">DUF2591 domain-containing protein</fullName>
    </recommendedName>
</protein>
<proteinExistence type="predicted"/>
<reference evidence="1 2" key="1">
    <citation type="submission" date="2016-05" db="EMBL/GenBank/DDBJ databases">
        <title>Complete genome sequence of Pseudomonas antarctica PAMC 27494.</title>
        <authorList>
            <person name="Lee J."/>
        </authorList>
    </citation>
    <scope>NUCLEOTIDE SEQUENCE [LARGE SCALE GENOMIC DNA]</scope>
    <source>
        <strain evidence="1 2">PAMC 27494</strain>
    </source>
</reference>
<gene>
    <name evidence="1" type="ORF">A7J50_3790</name>
</gene>
<dbReference type="STRING" id="219572.A7J50_3790"/>
<dbReference type="PATRIC" id="fig|219572.3.peg.3899"/>